<proteinExistence type="predicted"/>
<accession>A0A2I1HG48</accession>
<dbReference type="Proteomes" id="UP000234323">
    <property type="component" value="Unassembled WGS sequence"/>
</dbReference>
<dbReference type="VEuPathDB" id="FungiDB:RhiirFUN_000509"/>
<name>A0A2I1HG48_9GLOM</name>
<evidence type="ECO:0000313" key="2">
    <source>
        <dbReference type="Proteomes" id="UP000234323"/>
    </source>
</evidence>
<gene>
    <name evidence="1" type="ORF">RhiirA4_511067</name>
</gene>
<organism evidence="1 2">
    <name type="scientific">Rhizophagus irregularis</name>
    <dbReference type="NCBI Taxonomy" id="588596"/>
    <lineage>
        <taxon>Eukaryota</taxon>
        <taxon>Fungi</taxon>
        <taxon>Fungi incertae sedis</taxon>
        <taxon>Mucoromycota</taxon>
        <taxon>Glomeromycotina</taxon>
        <taxon>Glomeromycetes</taxon>
        <taxon>Glomerales</taxon>
        <taxon>Glomeraceae</taxon>
        <taxon>Rhizophagus</taxon>
    </lineage>
</organism>
<dbReference type="VEuPathDB" id="FungiDB:FUN_017405"/>
<sequence length="328" mass="37961">MKRVLNDQTNYQESKKVKHPEALKNYINFSLILLEKREGTLIYDKKDKTFYVFDKKSGKKFNTFSSWINFLKIKKVFKGTRSAIATIFFEPNSSGLSLASILRTTEQVPYWKIHNSASILEVTSLIKTNIATKQEFFGVGMREIVNGIGITFFEKECKVEKDLIIRWQDNLITYDMNVFEKSVKKINGIETGIAIERNFFEISNTIEFVSKVKICPGQITKDFEQVVKLRGANLVNNQKNSNNIHEVFATLENQVSEIKGYVDKNKKSESCWYLIHQNQSCFLRDFSRKSSITKKDQLQRKVENEKEAVSDDLGQIAQKVFAMGYFNL</sequence>
<dbReference type="VEuPathDB" id="FungiDB:RhiirA1_395670"/>
<comment type="caution">
    <text evidence="1">The sequence shown here is derived from an EMBL/GenBank/DDBJ whole genome shotgun (WGS) entry which is preliminary data.</text>
</comment>
<evidence type="ECO:0000313" key="1">
    <source>
        <dbReference type="EMBL" id="PKY57852.1"/>
    </source>
</evidence>
<protein>
    <submittedName>
        <fullName evidence="1">Uncharacterized protein</fullName>
    </submittedName>
</protein>
<dbReference type="AlphaFoldDB" id="A0A2I1HG48"/>
<reference evidence="1 2" key="1">
    <citation type="submission" date="2015-10" db="EMBL/GenBank/DDBJ databases">
        <title>Genome analyses suggest a sexual origin of heterokaryosis in a supposedly ancient asexual fungus.</title>
        <authorList>
            <person name="Ropars J."/>
            <person name="Sedzielewska K."/>
            <person name="Noel J."/>
            <person name="Charron P."/>
            <person name="Farinelli L."/>
            <person name="Marton T."/>
            <person name="Kruger M."/>
            <person name="Pelin A."/>
            <person name="Brachmann A."/>
            <person name="Corradi N."/>
        </authorList>
    </citation>
    <scope>NUCLEOTIDE SEQUENCE [LARGE SCALE GENOMIC DNA]</scope>
    <source>
        <strain evidence="1 2">A4</strain>
    </source>
</reference>
<keyword evidence="2" id="KW-1185">Reference proteome</keyword>
<dbReference type="EMBL" id="LLXI01002731">
    <property type="protein sequence ID" value="PKY57852.1"/>
    <property type="molecule type" value="Genomic_DNA"/>
</dbReference>